<proteinExistence type="inferred from homology"/>
<dbReference type="PRINTS" id="PR00080">
    <property type="entry name" value="SDRFAMILY"/>
</dbReference>
<dbReference type="Pfam" id="PF00106">
    <property type="entry name" value="adh_short"/>
    <property type="match status" value="1"/>
</dbReference>
<evidence type="ECO:0000313" key="3">
    <source>
        <dbReference type="Proteomes" id="UP001152795"/>
    </source>
</evidence>
<dbReference type="PROSITE" id="PS00061">
    <property type="entry name" value="ADH_SHORT"/>
    <property type="match status" value="1"/>
</dbReference>
<dbReference type="InterPro" id="IPR036291">
    <property type="entry name" value="NAD(P)-bd_dom_sf"/>
</dbReference>
<dbReference type="SUPFAM" id="SSF51735">
    <property type="entry name" value="NAD(P)-binding Rossmann-fold domains"/>
    <property type="match status" value="1"/>
</dbReference>
<protein>
    <submittedName>
        <fullName evidence="2">Dehydrogenase reductase SDR family member 7-like</fullName>
    </submittedName>
</protein>
<dbReference type="InterPro" id="IPR002347">
    <property type="entry name" value="SDR_fam"/>
</dbReference>
<dbReference type="InterPro" id="IPR053011">
    <property type="entry name" value="SDR_family_member_7"/>
</dbReference>
<gene>
    <name evidence="2" type="ORF">PACLA_8A031605</name>
</gene>
<keyword evidence="3" id="KW-1185">Reference proteome</keyword>
<dbReference type="InterPro" id="IPR020904">
    <property type="entry name" value="Sc_DH/Rdtase_CS"/>
</dbReference>
<organism evidence="2 3">
    <name type="scientific">Paramuricea clavata</name>
    <name type="common">Red gorgonian</name>
    <name type="synonym">Violescent sea-whip</name>
    <dbReference type="NCBI Taxonomy" id="317549"/>
    <lineage>
        <taxon>Eukaryota</taxon>
        <taxon>Metazoa</taxon>
        <taxon>Cnidaria</taxon>
        <taxon>Anthozoa</taxon>
        <taxon>Octocorallia</taxon>
        <taxon>Malacalcyonacea</taxon>
        <taxon>Plexauridae</taxon>
        <taxon>Paramuricea</taxon>
    </lineage>
</organism>
<name>A0A6S7J4V2_PARCT</name>
<dbReference type="Gene3D" id="3.40.50.720">
    <property type="entry name" value="NAD(P)-binding Rossmann-like Domain"/>
    <property type="match status" value="1"/>
</dbReference>
<comment type="caution">
    <text evidence="2">The sequence shown here is derived from an EMBL/GenBank/DDBJ whole genome shotgun (WGS) entry which is preliminary data.</text>
</comment>
<dbReference type="PANTHER" id="PTHR44269">
    <property type="entry name" value="DEHYDROGENASE/REDUCTASE SDR FAMILY MEMBER 7-RELATED"/>
    <property type="match status" value="1"/>
</dbReference>
<comment type="similarity">
    <text evidence="1">Belongs to the short-chain dehydrogenases/reductases (SDR) family.</text>
</comment>
<accession>A0A6S7J4V2</accession>
<dbReference type="OrthoDB" id="5307821at2759"/>
<sequence length="248" mass="28021">IAGKKLNDEDKDFLVLPLDVTKFDTHDQAVQTVLEHFGQIDILVNNSGRSQRGLIINTEFKVDQELFELNVLGTISLTKVVLPHMIERHAGHIVVVSSLTGKLGVPTSGTYSATKHALQGYFYSLRTEVYDNGIDVSIVCPGPVKSAIVENSVSEKFGKSAKDTPYGKEDMSRRMETDQFVKYMAIAMVNKLDECWISPQPGLWVVYASQYIPSIFTWLYKRYGLRHMKKLRHNEGKVPDMSWHENVS</sequence>
<dbReference type="AlphaFoldDB" id="A0A6S7J4V2"/>
<dbReference type="PRINTS" id="PR00081">
    <property type="entry name" value="GDHRDH"/>
</dbReference>
<reference evidence="2" key="1">
    <citation type="submission" date="2020-04" db="EMBL/GenBank/DDBJ databases">
        <authorList>
            <person name="Alioto T."/>
            <person name="Alioto T."/>
            <person name="Gomez Garrido J."/>
        </authorList>
    </citation>
    <scope>NUCLEOTIDE SEQUENCE</scope>
    <source>
        <strain evidence="2">A484AB</strain>
    </source>
</reference>
<evidence type="ECO:0000313" key="2">
    <source>
        <dbReference type="EMBL" id="CAB4024961.1"/>
    </source>
</evidence>
<dbReference type="Proteomes" id="UP001152795">
    <property type="component" value="Unassembled WGS sequence"/>
</dbReference>
<dbReference type="EMBL" id="CACRXK020013330">
    <property type="protein sequence ID" value="CAB4024961.1"/>
    <property type="molecule type" value="Genomic_DNA"/>
</dbReference>
<evidence type="ECO:0000256" key="1">
    <source>
        <dbReference type="RuleBase" id="RU000363"/>
    </source>
</evidence>
<feature type="non-terminal residue" evidence="2">
    <location>
        <position position="1"/>
    </location>
</feature>